<organism evidence="2 3">
    <name type="scientific">Romanomermis culicivorax</name>
    <name type="common">Nematode worm</name>
    <dbReference type="NCBI Taxonomy" id="13658"/>
    <lineage>
        <taxon>Eukaryota</taxon>
        <taxon>Metazoa</taxon>
        <taxon>Ecdysozoa</taxon>
        <taxon>Nematoda</taxon>
        <taxon>Enoplea</taxon>
        <taxon>Dorylaimia</taxon>
        <taxon>Mermithida</taxon>
        <taxon>Mermithoidea</taxon>
        <taxon>Mermithidae</taxon>
        <taxon>Romanomermis</taxon>
    </lineage>
</organism>
<name>A0A915HPS3_ROMCU</name>
<sequence>TTKPTVVPIWCPTIPCIKNHHCATCIQCALKSKLWNCVIVNIEPKQRNSTMPAPMSANSPKKIDKQWLLAPTKAVKVLGVGTFERRNSPSTNTELTATRRNDKHPWSKLMRSIKAATSKALEATRKLAVPTNKYDKEPLGTVINSTKEHSISNAVKSKVDIYNFDDDVEGGSHRAPLVYRRQLLLVANDQIWTTNGLLKNILLAIQENTAKLTKKEDLLSVMFGDNMLKRCNVFTPDYQSGATVLPVNGIIKLKAIRYVAVNGGQNVVACPKIRTQEKYKESRKELKYDQRLFQVNEEVGEDKDDYVDDEYVKNEDDEEDWA</sequence>
<reference evidence="3" key="1">
    <citation type="submission" date="2022-11" db="UniProtKB">
        <authorList>
            <consortium name="WormBaseParasite"/>
        </authorList>
    </citation>
    <scope>IDENTIFICATION</scope>
</reference>
<evidence type="ECO:0000313" key="2">
    <source>
        <dbReference type="Proteomes" id="UP000887565"/>
    </source>
</evidence>
<dbReference type="Proteomes" id="UP000887565">
    <property type="component" value="Unplaced"/>
</dbReference>
<dbReference type="WBParaSite" id="nRc.2.0.1.t03953-RA">
    <property type="protein sequence ID" value="nRc.2.0.1.t03953-RA"/>
    <property type="gene ID" value="nRc.2.0.1.g03953"/>
</dbReference>
<protein>
    <submittedName>
        <fullName evidence="3">Uncharacterized protein</fullName>
    </submittedName>
</protein>
<evidence type="ECO:0000256" key="1">
    <source>
        <dbReference type="SAM" id="MobiDB-lite"/>
    </source>
</evidence>
<feature type="region of interest" description="Disordered" evidence="1">
    <location>
        <begin position="299"/>
        <end position="322"/>
    </location>
</feature>
<evidence type="ECO:0000313" key="3">
    <source>
        <dbReference type="WBParaSite" id="nRc.2.0.1.t03953-RA"/>
    </source>
</evidence>
<proteinExistence type="predicted"/>
<dbReference type="AlphaFoldDB" id="A0A915HPS3"/>
<accession>A0A915HPS3</accession>
<keyword evidence="2" id="KW-1185">Reference proteome</keyword>